<dbReference type="Proteomes" id="UP000283458">
    <property type="component" value="Unassembled WGS sequence"/>
</dbReference>
<dbReference type="PANTHER" id="PTHR10907:SF47">
    <property type="entry name" value="REGUCALCIN"/>
    <property type="match status" value="1"/>
</dbReference>
<feature type="binding site" evidence="3">
    <location>
        <position position="100"/>
    </location>
    <ligand>
        <name>substrate</name>
    </ligand>
</feature>
<organism evidence="5 6">
    <name type="scientific">Azospirillum cavernae</name>
    <dbReference type="NCBI Taxonomy" id="2320860"/>
    <lineage>
        <taxon>Bacteria</taxon>
        <taxon>Pseudomonadati</taxon>
        <taxon>Pseudomonadota</taxon>
        <taxon>Alphaproteobacteria</taxon>
        <taxon>Rhodospirillales</taxon>
        <taxon>Azospirillaceae</taxon>
        <taxon>Azospirillum</taxon>
    </lineage>
</organism>
<reference evidence="5 6" key="1">
    <citation type="submission" date="2018-09" db="EMBL/GenBank/DDBJ databases">
        <authorList>
            <person name="Zhu H."/>
        </authorList>
    </citation>
    <scope>NUCLEOTIDE SEQUENCE [LARGE SCALE GENOMIC DNA]</scope>
    <source>
        <strain evidence="5 6">K2W22B-5</strain>
    </source>
</reference>
<keyword evidence="6" id="KW-1185">Reference proteome</keyword>
<gene>
    <name evidence="5" type="ORF">D3877_25910</name>
</gene>
<dbReference type="GO" id="GO:0019853">
    <property type="term" value="P:L-ascorbic acid biosynthetic process"/>
    <property type="evidence" value="ECO:0007669"/>
    <property type="project" value="TreeGrafter"/>
</dbReference>
<evidence type="ECO:0000256" key="3">
    <source>
        <dbReference type="PIRSR" id="PIRSR605511-2"/>
    </source>
</evidence>
<keyword evidence="3" id="KW-0479">Metal-binding</keyword>
<dbReference type="PRINTS" id="PR01790">
    <property type="entry name" value="SMP30FAMILY"/>
</dbReference>
<name>A0A418VN30_9PROT</name>
<protein>
    <submittedName>
        <fullName evidence="5">SMP-30/gluconolactonase/LRE family protein</fullName>
    </submittedName>
</protein>
<evidence type="ECO:0000313" key="6">
    <source>
        <dbReference type="Proteomes" id="UP000283458"/>
    </source>
</evidence>
<dbReference type="OrthoDB" id="2633250at2"/>
<comment type="cofactor">
    <cofactor evidence="3">
        <name>Zn(2+)</name>
        <dbReference type="ChEBI" id="CHEBI:29105"/>
    </cofactor>
    <text evidence="3">Binds 1 divalent metal cation per subunit.</text>
</comment>
<dbReference type="RefSeq" id="WP_119834037.1">
    <property type="nucleotide sequence ID" value="NZ_QYUL01000005.1"/>
</dbReference>
<accession>A0A418VN30</accession>
<sequence>MLGPMQCLVDARARVGESPVWDAASNRLFWVDILAGALSAVDLGSGAVQSWPLPGAVGSIALCRNGDVAVALPNGVHILSLTSGALRLLVDPEPDQPTNRLNDGKAGPDGAFWVGSMDDRPVKEPVAALYRVTPDGRAERKIDGLLVSNGLAWSADGRTMFHSDSRGPWIDRWDFDPATGAIANRTRIATLTNEEGRPDGAATDVEGCYWSCGVSAGCLNRFSPDGALLARYPLPVPAPTMCAFGGPDLRTLFVTSLREGLSDAVLADHPLSGGVFMMRTEVEGVPVGRFQHKG</sequence>
<dbReference type="PANTHER" id="PTHR10907">
    <property type="entry name" value="REGUCALCIN"/>
    <property type="match status" value="1"/>
</dbReference>
<feature type="binding site" evidence="3">
    <location>
        <position position="17"/>
    </location>
    <ligand>
        <name>a divalent metal cation</name>
        <dbReference type="ChEBI" id="CHEBI:60240"/>
    </ligand>
</feature>
<dbReference type="Pfam" id="PF08450">
    <property type="entry name" value="SGL"/>
    <property type="match status" value="1"/>
</dbReference>
<proteinExistence type="inferred from homology"/>
<dbReference type="InterPro" id="IPR005511">
    <property type="entry name" value="SMP-30"/>
</dbReference>
<evidence type="ECO:0000256" key="1">
    <source>
        <dbReference type="ARBA" id="ARBA00008853"/>
    </source>
</evidence>
<comment type="similarity">
    <text evidence="1">Belongs to the SMP-30/CGR1 family.</text>
</comment>
<dbReference type="AlphaFoldDB" id="A0A418VN30"/>
<feature type="domain" description="SMP-30/Gluconolactonase/LRE-like region" evidence="4">
    <location>
        <begin position="15"/>
        <end position="257"/>
    </location>
</feature>
<dbReference type="SUPFAM" id="SSF63829">
    <property type="entry name" value="Calcium-dependent phosphotriesterase"/>
    <property type="match status" value="1"/>
</dbReference>
<dbReference type="GO" id="GO:0004341">
    <property type="term" value="F:gluconolactonase activity"/>
    <property type="evidence" value="ECO:0007669"/>
    <property type="project" value="TreeGrafter"/>
</dbReference>
<dbReference type="InterPro" id="IPR011042">
    <property type="entry name" value="6-blade_b-propeller_TolB-like"/>
</dbReference>
<evidence type="ECO:0000313" key="5">
    <source>
        <dbReference type="EMBL" id="RJF77593.1"/>
    </source>
</evidence>
<dbReference type="InterPro" id="IPR013658">
    <property type="entry name" value="SGL"/>
</dbReference>
<feature type="binding site" evidence="3">
    <location>
        <position position="199"/>
    </location>
    <ligand>
        <name>a divalent metal cation</name>
        <dbReference type="ChEBI" id="CHEBI:60240"/>
    </ligand>
</feature>
<keyword evidence="3" id="KW-0862">Zinc</keyword>
<dbReference type="Gene3D" id="2.120.10.30">
    <property type="entry name" value="TolB, C-terminal domain"/>
    <property type="match status" value="1"/>
</dbReference>
<dbReference type="EMBL" id="QYUL01000005">
    <property type="protein sequence ID" value="RJF77593.1"/>
    <property type="molecule type" value="Genomic_DNA"/>
</dbReference>
<comment type="caution">
    <text evidence="5">The sequence shown here is derived from an EMBL/GenBank/DDBJ whole genome shotgun (WGS) entry which is preliminary data.</text>
</comment>
<evidence type="ECO:0000259" key="4">
    <source>
        <dbReference type="Pfam" id="PF08450"/>
    </source>
</evidence>
<feature type="active site" description="Proton donor/acceptor" evidence="2">
    <location>
        <position position="199"/>
    </location>
</feature>
<evidence type="ECO:0000256" key="2">
    <source>
        <dbReference type="PIRSR" id="PIRSR605511-1"/>
    </source>
</evidence>
<feature type="binding site" evidence="3">
    <location>
        <position position="102"/>
    </location>
    <ligand>
        <name>substrate</name>
    </ligand>
</feature>
<dbReference type="GO" id="GO:0005509">
    <property type="term" value="F:calcium ion binding"/>
    <property type="evidence" value="ECO:0007669"/>
    <property type="project" value="TreeGrafter"/>
</dbReference>
<feature type="binding site" evidence="3">
    <location>
        <position position="149"/>
    </location>
    <ligand>
        <name>a divalent metal cation</name>
        <dbReference type="ChEBI" id="CHEBI:60240"/>
    </ligand>
</feature>